<keyword evidence="1" id="KW-0695">RNA-directed DNA polymerase</keyword>
<evidence type="ECO:0000313" key="1">
    <source>
        <dbReference type="EMBL" id="GEU58219.1"/>
    </source>
</evidence>
<accession>A0A6L2LAQ2</accession>
<sequence>MKDVRQRGRGNQMGNTLQQAKIINMIRVRSEMDKKRKTREQTESWMNVSITFPLVSSEYIYEEPIIVEAELEGYLVQRVYVDE</sequence>
<name>A0A6L2LAQ2_TANCI</name>
<reference evidence="1" key="1">
    <citation type="journal article" date="2019" name="Sci. Rep.">
        <title>Draft genome of Tanacetum cinerariifolium, the natural source of mosquito coil.</title>
        <authorList>
            <person name="Yamashiro T."/>
            <person name="Shiraishi A."/>
            <person name="Satake H."/>
            <person name="Nakayama K."/>
        </authorList>
    </citation>
    <scope>NUCLEOTIDE SEQUENCE</scope>
</reference>
<keyword evidence="1" id="KW-0548">Nucleotidyltransferase</keyword>
<comment type="caution">
    <text evidence="1">The sequence shown here is derived from an EMBL/GenBank/DDBJ whole genome shotgun (WGS) entry which is preliminary data.</text>
</comment>
<proteinExistence type="predicted"/>
<organism evidence="1">
    <name type="scientific">Tanacetum cinerariifolium</name>
    <name type="common">Dalmatian daisy</name>
    <name type="synonym">Chrysanthemum cinerariifolium</name>
    <dbReference type="NCBI Taxonomy" id="118510"/>
    <lineage>
        <taxon>Eukaryota</taxon>
        <taxon>Viridiplantae</taxon>
        <taxon>Streptophyta</taxon>
        <taxon>Embryophyta</taxon>
        <taxon>Tracheophyta</taxon>
        <taxon>Spermatophyta</taxon>
        <taxon>Magnoliopsida</taxon>
        <taxon>eudicotyledons</taxon>
        <taxon>Gunneridae</taxon>
        <taxon>Pentapetalae</taxon>
        <taxon>asterids</taxon>
        <taxon>campanulids</taxon>
        <taxon>Asterales</taxon>
        <taxon>Asteraceae</taxon>
        <taxon>Asteroideae</taxon>
        <taxon>Anthemideae</taxon>
        <taxon>Anthemidinae</taxon>
        <taxon>Tanacetum</taxon>
    </lineage>
</organism>
<dbReference type="EMBL" id="BKCJ010003964">
    <property type="protein sequence ID" value="GEU58219.1"/>
    <property type="molecule type" value="Genomic_DNA"/>
</dbReference>
<dbReference type="GO" id="GO:0003964">
    <property type="term" value="F:RNA-directed DNA polymerase activity"/>
    <property type="evidence" value="ECO:0007669"/>
    <property type="project" value="UniProtKB-KW"/>
</dbReference>
<gene>
    <name evidence="1" type="ORF">Tci_030197</name>
</gene>
<keyword evidence="1" id="KW-0808">Transferase</keyword>
<protein>
    <submittedName>
        <fullName evidence="1">Reverse transcriptase domain-containing protein</fullName>
    </submittedName>
</protein>
<dbReference type="AlphaFoldDB" id="A0A6L2LAQ2"/>